<keyword evidence="3" id="KW-1185">Reference proteome</keyword>
<reference evidence="2 3" key="1">
    <citation type="submission" date="2016-12" db="EMBL/GenBank/DDBJ databases">
        <title>The draft genome sequence of HSLHS2.</title>
        <authorList>
            <person name="Hu D."/>
            <person name="Wang L."/>
            <person name="Shao Z."/>
        </authorList>
    </citation>
    <scope>NUCLEOTIDE SEQUENCE [LARGE SCALE GENOMIC DNA]</scope>
    <source>
        <strain evidence="2">MCCC 1A06712</strain>
    </source>
</reference>
<dbReference type="AlphaFoldDB" id="A0A251WXR0"/>
<dbReference type="Gene3D" id="2.40.160.170">
    <property type="match status" value="1"/>
</dbReference>
<accession>A0A251WXR0</accession>
<evidence type="ECO:0008006" key="4">
    <source>
        <dbReference type="Google" id="ProtNLM"/>
    </source>
</evidence>
<comment type="caution">
    <text evidence="2">The sequence shown here is derived from an EMBL/GenBank/DDBJ whole genome shotgun (WGS) entry which is preliminary data.</text>
</comment>
<evidence type="ECO:0000313" key="2">
    <source>
        <dbReference type="EMBL" id="OUD09071.1"/>
    </source>
</evidence>
<dbReference type="EMBL" id="MSPP01000003">
    <property type="protein sequence ID" value="OUD09071.1"/>
    <property type="molecule type" value="Genomic_DNA"/>
</dbReference>
<keyword evidence="1" id="KW-0732">Signal</keyword>
<evidence type="ECO:0000256" key="1">
    <source>
        <dbReference type="SAM" id="SignalP"/>
    </source>
</evidence>
<dbReference type="Proteomes" id="UP000194664">
    <property type="component" value="Unassembled WGS sequence"/>
</dbReference>
<sequence length="198" mass="20959">MKTILSSILFMSLAGAAAAETGDMQAGAGLSTFGAMIEGSYEITPQIKARGFYLGGINVSETDTYESEDDTNYDVTADLSLGALGVVADYYVLGGWRVSGGLFFSNSAISTDFDDGTDTFEAEIAFKDDVAPMLATGYNYTWDSGVYLSGELGAIFTSLEASTNATDADFQTDIDDLNDELADLPAVPYLSLTVGYTF</sequence>
<gene>
    <name evidence="2" type="ORF">BVC71_10175</name>
</gene>
<organism evidence="2 3">
    <name type="scientific">Marivivens niveibacter</name>
    <dbReference type="NCBI Taxonomy" id="1930667"/>
    <lineage>
        <taxon>Bacteria</taxon>
        <taxon>Pseudomonadati</taxon>
        <taxon>Pseudomonadota</taxon>
        <taxon>Alphaproteobacteria</taxon>
        <taxon>Rhodobacterales</taxon>
        <taxon>Paracoccaceae</taxon>
        <taxon>Marivivens group</taxon>
        <taxon>Marivivens</taxon>
    </lineage>
</organism>
<proteinExistence type="predicted"/>
<evidence type="ECO:0000313" key="3">
    <source>
        <dbReference type="Proteomes" id="UP000194664"/>
    </source>
</evidence>
<name>A0A251WXR0_9RHOB</name>
<feature type="signal peptide" evidence="1">
    <location>
        <begin position="1"/>
        <end position="19"/>
    </location>
</feature>
<dbReference type="RefSeq" id="WP_165767757.1">
    <property type="nucleotide sequence ID" value="NZ_MSPP01000003.1"/>
</dbReference>
<protein>
    <recommendedName>
        <fullName evidence="4">Outer membrane protein beta-barrel domain-containing protein</fullName>
    </recommendedName>
</protein>
<feature type="chain" id="PRO_5013010268" description="Outer membrane protein beta-barrel domain-containing protein" evidence="1">
    <location>
        <begin position="20"/>
        <end position="198"/>
    </location>
</feature>